<evidence type="ECO:0008006" key="19">
    <source>
        <dbReference type="Google" id="ProtNLM"/>
    </source>
</evidence>
<dbReference type="GO" id="GO:0051015">
    <property type="term" value="F:actin filament binding"/>
    <property type="evidence" value="ECO:0007669"/>
    <property type="project" value="TreeGrafter"/>
</dbReference>
<dbReference type="FunFam" id="1.20.120.720:FF:000011">
    <property type="entry name" value="Myosin 2"/>
    <property type="match status" value="1"/>
</dbReference>
<dbReference type="PANTHER" id="PTHR13140">
    <property type="entry name" value="MYOSIN"/>
    <property type="match status" value="1"/>
</dbReference>
<dbReference type="CDD" id="cd01384">
    <property type="entry name" value="MYSc_Myo11"/>
    <property type="match status" value="1"/>
</dbReference>
<comment type="caution">
    <text evidence="17">The sequence shown here is derived from an EMBL/GenBank/DDBJ whole genome shotgun (WGS) entry which is preliminary data.</text>
</comment>
<evidence type="ECO:0000256" key="13">
    <source>
        <dbReference type="SAM" id="MobiDB-lite"/>
    </source>
</evidence>
<evidence type="ECO:0000256" key="7">
    <source>
        <dbReference type="ARBA" id="ARBA00023054"/>
    </source>
</evidence>
<dbReference type="Gene3D" id="1.10.10.820">
    <property type="match status" value="1"/>
</dbReference>
<keyword evidence="4 11" id="KW-0547">Nucleotide-binding</keyword>
<dbReference type="Proteomes" id="UP000249390">
    <property type="component" value="Unassembled WGS sequence"/>
</dbReference>
<dbReference type="InterPro" id="IPR037975">
    <property type="entry name" value="MyosinXI_CBD"/>
</dbReference>
<dbReference type="Gene3D" id="1.20.5.190">
    <property type="match status" value="3"/>
</dbReference>
<name>A0A328DW23_9ASTE</name>
<dbReference type="SMART" id="SM00015">
    <property type="entry name" value="IQ"/>
    <property type="match status" value="5"/>
</dbReference>
<dbReference type="Gene3D" id="3.40.850.10">
    <property type="entry name" value="Kinesin motor domain"/>
    <property type="match status" value="1"/>
</dbReference>
<dbReference type="PRINTS" id="PR00193">
    <property type="entry name" value="MYOSINHEAVY"/>
</dbReference>
<dbReference type="SUPFAM" id="SSF52540">
    <property type="entry name" value="P-loop containing nucleoside triphosphate hydrolases"/>
    <property type="match status" value="2"/>
</dbReference>
<dbReference type="InterPro" id="IPR000048">
    <property type="entry name" value="IQ_motif_EF-hand-BS"/>
</dbReference>
<keyword evidence="10 11" id="KW-0009">Actin-binding</keyword>
<gene>
    <name evidence="17" type="ORF">DM860_005805</name>
</gene>
<dbReference type="InterPro" id="IPR036018">
    <property type="entry name" value="MYSc_Myo11"/>
</dbReference>
<dbReference type="Gene3D" id="3.30.70.1590">
    <property type="match status" value="1"/>
</dbReference>
<dbReference type="PROSITE" id="PS51456">
    <property type="entry name" value="MYOSIN_MOTOR"/>
    <property type="match status" value="1"/>
</dbReference>
<feature type="compositionally biased region" description="Basic and acidic residues" evidence="13">
    <location>
        <begin position="1077"/>
        <end position="1093"/>
    </location>
</feature>
<evidence type="ECO:0000256" key="12">
    <source>
        <dbReference type="SAM" id="Coils"/>
    </source>
</evidence>
<dbReference type="InterPro" id="IPR001609">
    <property type="entry name" value="Myosin_head_motor_dom-like"/>
</dbReference>
<keyword evidence="5 11" id="KW-0067">ATP-binding</keyword>
<feature type="coiled-coil region" evidence="12">
    <location>
        <begin position="972"/>
        <end position="1041"/>
    </location>
</feature>
<feature type="domain" description="Myosin N-terminal SH3-like" evidence="16">
    <location>
        <begin position="13"/>
        <end position="62"/>
    </location>
</feature>
<evidence type="ECO:0000256" key="10">
    <source>
        <dbReference type="ARBA" id="ARBA00023203"/>
    </source>
</evidence>
<dbReference type="PROSITE" id="PS50096">
    <property type="entry name" value="IQ"/>
    <property type="match status" value="3"/>
</dbReference>
<evidence type="ECO:0000256" key="9">
    <source>
        <dbReference type="ARBA" id="ARBA00023175"/>
    </source>
</evidence>
<dbReference type="GO" id="GO:0005524">
    <property type="term" value="F:ATP binding"/>
    <property type="evidence" value="ECO:0007669"/>
    <property type="project" value="UniProtKB-UniRule"/>
</dbReference>
<keyword evidence="9 11" id="KW-0505">Motor protein</keyword>
<feature type="compositionally biased region" description="Basic and acidic residues" evidence="13">
    <location>
        <begin position="1050"/>
        <end position="1062"/>
    </location>
</feature>
<dbReference type="InterPro" id="IPR004009">
    <property type="entry name" value="SH3_Myosin"/>
</dbReference>
<dbReference type="Pfam" id="PF00063">
    <property type="entry name" value="Myosin_head"/>
    <property type="match status" value="1"/>
</dbReference>
<protein>
    <recommendedName>
        <fullName evidence="19">Myosin motor domain-containing protein</fullName>
    </recommendedName>
</protein>
<feature type="region of interest" description="Actin-binding" evidence="11">
    <location>
        <begin position="618"/>
        <end position="640"/>
    </location>
</feature>
<feature type="domain" description="Dilute" evidence="14">
    <location>
        <begin position="1140"/>
        <end position="1423"/>
    </location>
</feature>
<evidence type="ECO:0000259" key="15">
    <source>
        <dbReference type="PROSITE" id="PS51456"/>
    </source>
</evidence>
<dbReference type="Pfam" id="PF01843">
    <property type="entry name" value="DIL"/>
    <property type="match status" value="1"/>
</dbReference>
<feature type="coiled-coil region" evidence="12">
    <location>
        <begin position="882"/>
        <end position="941"/>
    </location>
</feature>
<keyword evidence="18" id="KW-1185">Reference proteome</keyword>
<dbReference type="GO" id="GO:0009536">
    <property type="term" value="C:plastid"/>
    <property type="evidence" value="ECO:0007669"/>
    <property type="project" value="UniProtKB-SubCell"/>
</dbReference>
<dbReference type="GO" id="GO:0007015">
    <property type="term" value="P:actin filament organization"/>
    <property type="evidence" value="ECO:0007669"/>
    <property type="project" value="InterPro"/>
</dbReference>
<evidence type="ECO:0000256" key="8">
    <source>
        <dbReference type="ARBA" id="ARBA00023123"/>
    </source>
</evidence>
<evidence type="ECO:0000256" key="4">
    <source>
        <dbReference type="ARBA" id="ARBA00022741"/>
    </source>
</evidence>
<keyword evidence="8 11" id="KW-0518">Myosin</keyword>
<comment type="subcellular location">
    <subcellularLocation>
        <location evidence="1">Plastid</location>
    </subcellularLocation>
</comment>
<keyword evidence="7 12" id="KW-0175">Coiled coil</keyword>
<dbReference type="GO" id="GO:0016459">
    <property type="term" value="C:myosin complex"/>
    <property type="evidence" value="ECO:0007669"/>
    <property type="project" value="UniProtKB-KW"/>
</dbReference>
<dbReference type="Gene3D" id="1.20.58.530">
    <property type="match status" value="1"/>
</dbReference>
<keyword evidence="6" id="KW-0112">Calmodulin-binding</keyword>
<dbReference type="FunFam" id="1.20.5.190:FF:000001">
    <property type="entry name" value="unconventional myosin-Va"/>
    <property type="match status" value="1"/>
</dbReference>
<proteinExistence type="inferred from homology"/>
<keyword evidence="3" id="KW-0677">Repeat</keyword>
<evidence type="ECO:0000313" key="17">
    <source>
        <dbReference type="EMBL" id="RAL48381.1"/>
    </source>
</evidence>
<comment type="similarity">
    <text evidence="2">Belongs to the TRAFAC class myosin-kinesin ATPase superfamily. Myosin family. Plant myosin class XI subfamily.</text>
</comment>
<dbReference type="InterPro" id="IPR036961">
    <property type="entry name" value="Kinesin_motor_dom_sf"/>
</dbReference>
<evidence type="ECO:0000259" key="14">
    <source>
        <dbReference type="PROSITE" id="PS51126"/>
    </source>
</evidence>
<feature type="compositionally biased region" description="Polar residues" evidence="13">
    <location>
        <begin position="1064"/>
        <end position="1074"/>
    </location>
</feature>
<dbReference type="SMART" id="SM00242">
    <property type="entry name" value="MYSc"/>
    <property type="match status" value="1"/>
</dbReference>
<sequence length="1479" mass="167747">MLHFVQSALSSIVVGSHVWVEDPEVAWIDGNVLEVDGEEIKVNCTSGKTIISKASNVYPKDTEAPSGGVDDMTKLAYLHEPGVLDNLKCRYATNEIYTYTGSILIAVNPFKRLPDLYGKDVMEKYKGAVFGDLSPHPFAIADAAYRQMVNDGISQSILVSGESGAGKTESTKMLMQYLAYMGGRAAADGRSVEQKVLESNPVLEAFGNAKTVRNNNSSRFGKFVEIQFDKRGRISGAAIRTYLLERSRVCQVSDPERNYHCFYMLCNAPPEDVERYKLANPRKFHYLNQSNYYELDGLDESKEYLATRRAMDVVGISSDKQDAIFRVVAAVLHLGNIEFEKGNDPDSSEPKDDESRSHLKIVADLFMCDEKSLENSLCKRIMVTRDEKITKSLDAQVAATSRDALAKTVYSRLFDWLVDTINNSIGQDLDSNHLIGILDIYGFESFKTNSFEQFCINLTNEKLQQHFNQHVFKMEQEEYTKEEIDWSYIEFVDNQDILDLIEKKPGGIIALLDEACMFPRSTHETFAEKLYQTFKDNKRFSKPKLSRTDFTVCHYAGDVTYQTDFFLDKNKDYVIPEHQELLSASRCSFISGLFPPLAEDTSKSSKFSSIGTRFKQQLQALLETLSATEPHYIRCVKPNNLLKPEIFENQNVLQQLRCGGVMEAIRISCAGFPTRKAFDEFVNRFRILVPEIMSDSNNEIAVCKSILEKAGLKGYQIGKTKVFLRAGQMADLDAHRNEVLGRSACTIQKNVRTYYTRKSFIMLQGSAIGIQTVCRGQLARNLYERKRKEAASLTIQKYGRMHLSRTAYILLWNSAVSIQTVLRQRAARNELKYRKETKAAILIQRHGRGHLAHLHYRRVVKAAIATQCACRVTLARRELYVLKMAAKEADALQKQVEELTQQLQVEKRMRVEMEESKTQEISKLQSALEKVQFQLEESKKMNMQEQRIENIDEKVLVAEEVKVDNRDDHEMVNKLTAENVKLKALVTSLESEIDETNKLSEERLKQVMEAESKVIELKTDMQRINEKLSDMETEVHILRQEALLNPGSKRTSEHLTVSHELSENGFQESETLSPNEHGAESDKQLSRTQNERQRENVDTIIKCVSGDLGFSKGKPVAAFTIYKCLLHWKSFEAEKTNVFDRLIQMIGTAIEDETDNNHIAYWLSNTSMLLFLLQKTLKASASSQPQTSQPTSFFGRMFRSSFTSSSLSIRGLDGIQLVEAKYPALLFKQQLTAYVEKIYGILRDNMKRDLSQLLTSCIQVPQTENENSTISPWQSIIGSLNGLLTALRGNYVFPFLIQNIFAQIFSHMNVQLFNNLLCKEGCCTFNNGKYVKSGLAELEHWCGQATKEYVGSSWDELKHVRQAVGFLVLQDKEKVSYDDLTTDLCPVLSSQQLYRICTICSDENNTKTVSSDVISNIKVLASSEDSEDADSNYSYALDENLSIPFSADGLNISLKDIDFIGVKPAEELLENPAFEFLRE</sequence>
<dbReference type="InterPro" id="IPR027417">
    <property type="entry name" value="P-loop_NTPase"/>
</dbReference>
<dbReference type="InterPro" id="IPR002710">
    <property type="entry name" value="Dilute_dom"/>
</dbReference>
<dbReference type="GO" id="GO:0005516">
    <property type="term" value="F:calmodulin binding"/>
    <property type="evidence" value="ECO:0007669"/>
    <property type="project" value="UniProtKB-KW"/>
</dbReference>
<evidence type="ECO:0000313" key="18">
    <source>
        <dbReference type="Proteomes" id="UP000249390"/>
    </source>
</evidence>
<evidence type="ECO:0000256" key="5">
    <source>
        <dbReference type="ARBA" id="ARBA00022840"/>
    </source>
</evidence>
<feature type="region of interest" description="Disordered" evidence="13">
    <location>
        <begin position="1048"/>
        <end position="1093"/>
    </location>
</feature>
<dbReference type="Gene3D" id="1.20.120.720">
    <property type="entry name" value="Myosin VI head, motor domain, U50 subdomain"/>
    <property type="match status" value="1"/>
</dbReference>
<evidence type="ECO:0000256" key="6">
    <source>
        <dbReference type="ARBA" id="ARBA00022860"/>
    </source>
</evidence>
<dbReference type="PROSITE" id="PS51844">
    <property type="entry name" value="SH3_LIKE"/>
    <property type="match status" value="1"/>
</dbReference>
<evidence type="ECO:0000256" key="2">
    <source>
        <dbReference type="ARBA" id="ARBA00008049"/>
    </source>
</evidence>
<dbReference type="EMBL" id="NQVE01000098">
    <property type="protein sequence ID" value="RAL48381.1"/>
    <property type="molecule type" value="Genomic_DNA"/>
</dbReference>
<dbReference type="Pfam" id="PF00612">
    <property type="entry name" value="IQ"/>
    <property type="match status" value="2"/>
</dbReference>
<evidence type="ECO:0000256" key="11">
    <source>
        <dbReference type="PROSITE-ProRule" id="PRU00782"/>
    </source>
</evidence>
<feature type="binding site" evidence="11">
    <location>
        <begin position="161"/>
        <end position="168"/>
    </location>
    <ligand>
        <name>ATP</name>
        <dbReference type="ChEBI" id="CHEBI:30616"/>
    </ligand>
</feature>
<dbReference type="GO" id="GO:0000146">
    <property type="term" value="F:microfilament motor activity"/>
    <property type="evidence" value="ECO:0007669"/>
    <property type="project" value="TreeGrafter"/>
</dbReference>
<accession>A0A328DW23</accession>
<dbReference type="PROSITE" id="PS51126">
    <property type="entry name" value="DILUTE"/>
    <property type="match status" value="1"/>
</dbReference>
<dbReference type="GO" id="GO:0016020">
    <property type="term" value="C:membrane"/>
    <property type="evidence" value="ECO:0007669"/>
    <property type="project" value="TreeGrafter"/>
</dbReference>
<evidence type="ECO:0000259" key="16">
    <source>
        <dbReference type="PROSITE" id="PS51844"/>
    </source>
</evidence>
<dbReference type="GO" id="GO:0030048">
    <property type="term" value="P:actin filament-based movement"/>
    <property type="evidence" value="ECO:0007669"/>
    <property type="project" value="UniProtKB-ARBA"/>
</dbReference>
<organism evidence="17 18">
    <name type="scientific">Cuscuta australis</name>
    <dbReference type="NCBI Taxonomy" id="267555"/>
    <lineage>
        <taxon>Eukaryota</taxon>
        <taxon>Viridiplantae</taxon>
        <taxon>Streptophyta</taxon>
        <taxon>Embryophyta</taxon>
        <taxon>Tracheophyta</taxon>
        <taxon>Spermatophyta</taxon>
        <taxon>Magnoliopsida</taxon>
        <taxon>eudicotyledons</taxon>
        <taxon>Gunneridae</taxon>
        <taxon>Pentapetalae</taxon>
        <taxon>asterids</taxon>
        <taxon>lamiids</taxon>
        <taxon>Solanales</taxon>
        <taxon>Convolvulaceae</taxon>
        <taxon>Cuscuteae</taxon>
        <taxon>Cuscuta</taxon>
        <taxon>Cuscuta subgen. Grammica</taxon>
        <taxon>Cuscuta sect. Cleistogrammica</taxon>
    </lineage>
</organism>
<feature type="domain" description="Myosin motor" evidence="15">
    <location>
        <begin position="67"/>
        <end position="737"/>
    </location>
</feature>
<dbReference type="SMART" id="SM01132">
    <property type="entry name" value="DIL"/>
    <property type="match status" value="1"/>
</dbReference>
<evidence type="ECO:0000256" key="1">
    <source>
        <dbReference type="ARBA" id="ARBA00004474"/>
    </source>
</evidence>
<evidence type="ECO:0000256" key="3">
    <source>
        <dbReference type="ARBA" id="ARBA00022737"/>
    </source>
</evidence>
<dbReference type="Pfam" id="PF02736">
    <property type="entry name" value="Myosin_N"/>
    <property type="match status" value="1"/>
</dbReference>
<dbReference type="CDD" id="cd15475">
    <property type="entry name" value="MyosinXI_CBD"/>
    <property type="match status" value="1"/>
</dbReference>
<dbReference type="FunFam" id="1.20.58.530:FF:000002">
    <property type="entry name" value="Class V myosin"/>
    <property type="match status" value="1"/>
</dbReference>
<dbReference type="PANTHER" id="PTHR13140:SF834">
    <property type="entry name" value="MYOSIN-8-LIKE"/>
    <property type="match status" value="1"/>
</dbReference>
<reference evidence="17 18" key="1">
    <citation type="submission" date="2018-06" db="EMBL/GenBank/DDBJ databases">
        <title>The Genome of Cuscuta australis (Dodder) Provides Insight into the Evolution of Plant Parasitism.</title>
        <authorList>
            <person name="Liu H."/>
        </authorList>
    </citation>
    <scope>NUCLEOTIDE SEQUENCE [LARGE SCALE GENOMIC DNA]</scope>
    <source>
        <strain evidence="18">cv. Yunnan</strain>
        <tissue evidence="17">Vines</tissue>
    </source>
</reference>
<dbReference type="FunFam" id="1.10.10.820:FF:000001">
    <property type="entry name" value="Myosin heavy chain"/>
    <property type="match status" value="1"/>
</dbReference>